<reference evidence="1 2" key="1">
    <citation type="submission" date="2014-06" db="EMBL/GenBank/DDBJ databases">
        <authorList>
            <consortium name="DOE Joint Genome Institute"/>
            <person name="Kuo A."/>
            <person name="Kohler A."/>
            <person name="Nagy L.G."/>
            <person name="Floudas D."/>
            <person name="Copeland A."/>
            <person name="Barry K.W."/>
            <person name="Cichocki N."/>
            <person name="Veneault-Fourrey C."/>
            <person name="LaButti K."/>
            <person name="Lindquist E.A."/>
            <person name="Lipzen A."/>
            <person name="Lundell T."/>
            <person name="Morin E."/>
            <person name="Murat C."/>
            <person name="Sun H."/>
            <person name="Tunlid A."/>
            <person name="Henrissat B."/>
            <person name="Grigoriev I.V."/>
            <person name="Hibbett D.S."/>
            <person name="Martin F."/>
            <person name="Nordberg H.P."/>
            <person name="Cantor M.N."/>
            <person name="Hua S.X."/>
        </authorList>
    </citation>
    <scope>NUCLEOTIDE SEQUENCE [LARGE SCALE GENOMIC DNA]</scope>
    <source>
        <strain evidence="1 2">ATCC 200175</strain>
    </source>
</reference>
<keyword evidence="2" id="KW-1185">Reference proteome</keyword>
<name>A0A0C9TEN3_PAXIN</name>
<reference evidence="2" key="2">
    <citation type="submission" date="2015-01" db="EMBL/GenBank/DDBJ databases">
        <title>Evolutionary Origins and Diversification of the Mycorrhizal Mutualists.</title>
        <authorList>
            <consortium name="DOE Joint Genome Institute"/>
            <consortium name="Mycorrhizal Genomics Consortium"/>
            <person name="Kohler A."/>
            <person name="Kuo A."/>
            <person name="Nagy L.G."/>
            <person name="Floudas D."/>
            <person name="Copeland A."/>
            <person name="Barry K.W."/>
            <person name="Cichocki N."/>
            <person name="Veneault-Fourrey C."/>
            <person name="LaButti K."/>
            <person name="Lindquist E.A."/>
            <person name="Lipzen A."/>
            <person name="Lundell T."/>
            <person name="Morin E."/>
            <person name="Murat C."/>
            <person name="Riley R."/>
            <person name="Ohm R."/>
            <person name="Sun H."/>
            <person name="Tunlid A."/>
            <person name="Henrissat B."/>
            <person name="Grigoriev I.V."/>
            <person name="Hibbett D.S."/>
            <person name="Martin F."/>
        </authorList>
    </citation>
    <scope>NUCLEOTIDE SEQUENCE [LARGE SCALE GENOMIC DNA]</scope>
    <source>
        <strain evidence="2">ATCC 200175</strain>
    </source>
</reference>
<evidence type="ECO:0000313" key="1">
    <source>
        <dbReference type="EMBL" id="KIJ06612.1"/>
    </source>
</evidence>
<protein>
    <submittedName>
        <fullName evidence="1">Uncharacterized protein</fullName>
    </submittedName>
</protein>
<accession>A0A0C9TEN3</accession>
<proteinExistence type="predicted"/>
<sequence length="64" mass="7139">MNSETFLRESVLGAYGTREADEPPANMYRKFSTSVLQRSLTLPVGHPSMALKCTMHRHTNEATA</sequence>
<organism evidence="1 2">
    <name type="scientific">Paxillus involutus ATCC 200175</name>
    <dbReference type="NCBI Taxonomy" id="664439"/>
    <lineage>
        <taxon>Eukaryota</taxon>
        <taxon>Fungi</taxon>
        <taxon>Dikarya</taxon>
        <taxon>Basidiomycota</taxon>
        <taxon>Agaricomycotina</taxon>
        <taxon>Agaricomycetes</taxon>
        <taxon>Agaricomycetidae</taxon>
        <taxon>Boletales</taxon>
        <taxon>Paxilineae</taxon>
        <taxon>Paxillaceae</taxon>
        <taxon>Paxillus</taxon>
    </lineage>
</organism>
<dbReference type="AlphaFoldDB" id="A0A0C9TEN3"/>
<dbReference type="Proteomes" id="UP000053647">
    <property type="component" value="Unassembled WGS sequence"/>
</dbReference>
<dbReference type="EMBL" id="KN820245">
    <property type="protein sequence ID" value="KIJ06612.1"/>
    <property type="molecule type" value="Genomic_DNA"/>
</dbReference>
<dbReference type="HOGENOM" id="CLU_2868299_0_0_1"/>
<gene>
    <name evidence="1" type="ORF">PAXINDRAFT_20200</name>
</gene>
<evidence type="ECO:0000313" key="2">
    <source>
        <dbReference type="Proteomes" id="UP000053647"/>
    </source>
</evidence>